<organism evidence="1 2">
    <name type="scientific">Rhodocytophaga aerolata</name>
    <dbReference type="NCBI Taxonomy" id="455078"/>
    <lineage>
        <taxon>Bacteria</taxon>
        <taxon>Pseudomonadati</taxon>
        <taxon>Bacteroidota</taxon>
        <taxon>Cytophagia</taxon>
        <taxon>Cytophagales</taxon>
        <taxon>Rhodocytophagaceae</taxon>
        <taxon>Rhodocytophaga</taxon>
    </lineage>
</organism>
<protein>
    <submittedName>
        <fullName evidence="1">Uncharacterized protein</fullName>
    </submittedName>
</protein>
<keyword evidence="2" id="KW-1185">Reference proteome</keyword>
<dbReference type="RefSeq" id="WP_302037066.1">
    <property type="nucleotide sequence ID" value="NZ_JAUKPO010000003.1"/>
</dbReference>
<proteinExistence type="predicted"/>
<gene>
    <name evidence="1" type="ORF">Q0590_08405</name>
</gene>
<sequence>MYTFQLPPQQTNQARFVRPAQAKLDHYKEQTDEMLETTHELLLAYDLVKDYSKQDASYYLEMYHWMNARYDYVMSYAMSFIPVSHATY</sequence>
<dbReference type="Proteomes" id="UP001168528">
    <property type="component" value="Unassembled WGS sequence"/>
</dbReference>
<reference evidence="1" key="1">
    <citation type="submission" date="2023-07" db="EMBL/GenBank/DDBJ databases">
        <title>The genome sequence of Rhodocytophaga aerolata KACC 12507.</title>
        <authorList>
            <person name="Zhang X."/>
        </authorList>
    </citation>
    <scope>NUCLEOTIDE SEQUENCE</scope>
    <source>
        <strain evidence="1">KACC 12507</strain>
    </source>
</reference>
<accession>A0ABT8R2E0</accession>
<evidence type="ECO:0000313" key="2">
    <source>
        <dbReference type="Proteomes" id="UP001168528"/>
    </source>
</evidence>
<name>A0ABT8R2E0_9BACT</name>
<evidence type="ECO:0000313" key="1">
    <source>
        <dbReference type="EMBL" id="MDO1446270.1"/>
    </source>
</evidence>
<dbReference type="EMBL" id="JAUKPO010000003">
    <property type="protein sequence ID" value="MDO1446270.1"/>
    <property type="molecule type" value="Genomic_DNA"/>
</dbReference>
<comment type="caution">
    <text evidence="1">The sequence shown here is derived from an EMBL/GenBank/DDBJ whole genome shotgun (WGS) entry which is preliminary data.</text>
</comment>